<dbReference type="SUPFAM" id="SSF81995">
    <property type="entry name" value="beta-sandwich domain of Sec23/24"/>
    <property type="match status" value="1"/>
</dbReference>
<reference evidence="2 3" key="1">
    <citation type="journal article" date="2010" name="Nat. Biotechnol.">
        <title>Genome sequence of the model mushroom Schizophyllum commune.</title>
        <authorList>
            <person name="Ohm R.A."/>
            <person name="de Jong J.F."/>
            <person name="Lugones L.G."/>
            <person name="Aerts A."/>
            <person name="Kothe E."/>
            <person name="Stajich J.E."/>
            <person name="de Vries R.P."/>
            <person name="Record E."/>
            <person name="Levasseur A."/>
            <person name="Baker S.E."/>
            <person name="Bartholomew K.A."/>
            <person name="Coutinho P.M."/>
            <person name="Erdmann S."/>
            <person name="Fowler T.J."/>
            <person name="Gathman A.C."/>
            <person name="Lombard V."/>
            <person name="Henrissat B."/>
            <person name="Knabe N."/>
            <person name="Kuees U."/>
            <person name="Lilly W.W."/>
            <person name="Lindquist E."/>
            <person name="Lucas S."/>
            <person name="Magnuson J.K."/>
            <person name="Piumi F."/>
            <person name="Raudaskoski M."/>
            <person name="Salamov A."/>
            <person name="Schmutz J."/>
            <person name="Schwarze F.W.M.R."/>
            <person name="vanKuyk P.A."/>
            <person name="Horton J.S."/>
            <person name="Grigoriev I.V."/>
            <person name="Woesten H.A.B."/>
        </authorList>
    </citation>
    <scope>NUCLEOTIDE SEQUENCE [LARGE SCALE GENOMIC DNA]</scope>
    <source>
        <strain evidence="3">H4-8 / FGSC 9210</strain>
    </source>
</reference>
<dbReference type="Gene3D" id="2.30.30.380">
    <property type="entry name" value="Zn-finger domain of Sec23/24"/>
    <property type="match status" value="1"/>
</dbReference>
<sequence>MSAPRTHIPQPPHTAGERYKGLRQRIDPAQIPSPIDNQARDAAERTTPFLTLPGSGRPPLATTADAVCIDQGNAAPRFVRPTTWSLPNCARLARECHIPLAAHFQPFAEQPAGEEPVPLVAPAPDSSGPPRCARCRATSTPGAPGSTAATPGAATSASTTPPPIPPTSASSTPTACASTTSRGPSYVAAPSTLRWAGSTGPRAPPGSSTSSGRRTRASTRRLHRPTSRTPPLRPTLGQAASSARANTTDRPASSVASPKNTPASHPCANLNP</sequence>
<dbReference type="STRING" id="578458.D8QE53"/>
<feature type="region of interest" description="Disordered" evidence="1">
    <location>
        <begin position="1"/>
        <end position="39"/>
    </location>
</feature>
<dbReference type="GO" id="GO:0070971">
    <property type="term" value="C:endoplasmic reticulum exit site"/>
    <property type="evidence" value="ECO:0007669"/>
    <property type="project" value="TreeGrafter"/>
</dbReference>
<dbReference type="Gene3D" id="2.60.40.1670">
    <property type="entry name" value="beta-sandwich domain of Sec23/24"/>
    <property type="match status" value="1"/>
</dbReference>
<feature type="non-terminal residue" evidence="2">
    <location>
        <position position="272"/>
    </location>
</feature>
<dbReference type="GO" id="GO:0090110">
    <property type="term" value="P:COPII-coated vesicle cargo loading"/>
    <property type="evidence" value="ECO:0007669"/>
    <property type="project" value="TreeGrafter"/>
</dbReference>
<accession>D8QE53</accession>
<dbReference type="Proteomes" id="UP000007431">
    <property type="component" value="Unassembled WGS sequence"/>
</dbReference>
<feature type="compositionally biased region" description="Polar residues" evidence="1">
    <location>
        <begin position="238"/>
        <end position="263"/>
    </location>
</feature>
<dbReference type="GO" id="GO:0000149">
    <property type="term" value="F:SNARE binding"/>
    <property type="evidence" value="ECO:0007669"/>
    <property type="project" value="TreeGrafter"/>
</dbReference>
<evidence type="ECO:0000313" key="2">
    <source>
        <dbReference type="EMBL" id="EFI94104.1"/>
    </source>
</evidence>
<feature type="region of interest" description="Disordered" evidence="1">
    <location>
        <begin position="113"/>
        <end position="272"/>
    </location>
</feature>
<feature type="compositionally biased region" description="Basic and acidic residues" evidence="1">
    <location>
        <begin position="15"/>
        <end position="26"/>
    </location>
</feature>
<dbReference type="EMBL" id="GL377310">
    <property type="protein sequence ID" value="EFI94104.1"/>
    <property type="molecule type" value="Genomic_DNA"/>
</dbReference>
<dbReference type="HOGENOM" id="CLU_1023624_0_0_1"/>
<keyword evidence="3" id="KW-1185">Reference proteome</keyword>
<feature type="compositionally biased region" description="Basic residues" evidence="1">
    <location>
        <begin position="213"/>
        <end position="226"/>
    </location>
</feature>
<feature type="compositionally biased region" description="Low complexity" evidence="1">
    <location>
        <begin position="196"/>
        <end position="212"/>
    </location>
</feature>
<dbReference type="eggNOG" id="KOG1984">
    <property type="taxonomic scope" value="Eukaryota"/>
</dbReference>
<organism evidence="3">
    <name type="scientific">Schizophyllum commune (strain H4-8 / FGSC 9210)</name>
    <name type="common">Split gill fungus</name>
    <dbReference type="NCBI Taxonomy" id="578458"/>
    <lineage>
        <taxon>Eukaryota</taxon>
        <taxon>Fungi</taxon>
        <taxon>Dikarya</taxon>
        <taxon>Basidiomycota</taxon>
        <taxon>Agaricomycotina</taxon>
        <taxon>Agaricomycetes</taxon>
        <taxon>Agaricomycetidae</taxon>
        <taxon>Agaricales</taxon>
        <taxon>Schizophyllaceae</taxon>
        <taxon>Schizophyllum</taxon>
    </lineage>
</organism>
<dbReference type="InterPro" id="IPR050550">
    <property type="entry name" value="SEC23_SEC24_subfamily"/>
</dbReference>
<dbReference type="GO" id="GO:0030127">
    <property type="term" value="C:COPII vesicle coat"/>
    <property type="evidence" value="ECO:0007669"/>
    <property type="project" value="TreeGrafter"/>
</dbReference>
<feature type="compositionally biased region" description="Low complexity" evidence="1">
    <location>
        <begin position="137"/>
        <end position="159"/>
    </location>
</feature>
<evidence type="ECO:0000313" key="3">
    <source>
        <dbReference type="Proteomes" id="UP000007431"/>
    </source>
</evidence>
<proteinExistence type="predicted"/>
<name>D8QE53_SCHCM</name>
<gene>
    <name evidence="2" type="ORF">SCHCODRAFT_112135</name>
</gene>
<dbReference type="OMA" id="QPRPMPN"/>
<dbReference type="AlphaFoldDB" id="D8QE53"/>
<dbReference type="PANTHER" id="PTHR13803">
    <property type="entry name" value="SEC24-RELATED PROTEIN"/>
    <property type="match status" value="1"/>
</dbReference>
<dbReference type="VEuPathDB" id="FungiDB:SCHCODRAFT_02512342"/>
<feature type="compositionally biased region" description="Low complexity" evidence="1">
    <location>
        <begin position="167"/>
        <end position="181"/>
    </location>
</feature>
<protein>
    <submittedName>
        <fullName evidence="2">Uncharacterized protein</fullName>
    </submittedName>
</protein>
<feature type="compositionally biased region" description="Low complexity" evidence="1">
    <location>
        <begin position="227"/>
        <end position="236"/>
    </location>
</feature>
<dbReference type="PANTHER" id="PTHR13803:SF4">
    <property type="entry name" value="SECRETORY 24CD, ISOFORM C"/>
    <property type="match status" value="1"/>
</dbReference>
<dbReference type="GO" id="GO:0008270">
    <property type="term" value="F:zinc ion binding"/>
    <property type="evidence" value="ECO:0007669"/>
    <property type="project" value="TreeGrafter"/>
</dbReference>
<dbReference type="InParanoid" id="D8QE53"/>
<evidence type="ECO:0000256" key="1">
    <source>
        <dbReference type="SAM" id="MobiDB-lite"/>
    </source>
</evidence>